<dbReference type="RefSeq" id="WP_245794332.1">
    <property type="nucleotide sequence ID" value="NZ_FSRL01000001.1"/>
</dbReference>
<feature type="region of interest" description="Disordered" evidence="1">
    <location>
        <begin position="1"/>
        <end position="52"/>
    </location>
</feature>
<protein>
    <submittedName>
        <fullName evidence="3">Uncharacterized conserved protein</fullName>
    </submittedName>
</protein>
<evidence type="ECO:0000313" key="3">
    <source>
        <dbReference type="EMBL" id="SIN78281.1"/>
    </source>
</evidence>
<feature type="domain" description="Extensin-like C-terminal" evidence="2">
    <location>
        <begin position="114"/>
        <end position="268"/>
    </location>
</feature>
<dbReference type="AlphaFoldDB" id="A0A1N6E5L1"/>
<dbReference type="Proteomes" id="UP000184932">
    <property type="component" value="Unassembled WGS sequence"/>
</dbReference>
<gene>
    <name evidence="3" type="ORF">SAMN05444002_0357</name>
</gene>
<feature type="compositionally biased region" description="Basic and acidic residues" evidence="1">
    <location>
        <begin position="14"/>
        <end position="23"/>
    </location>
</feature>
<evidence type="ECO:0000256" key="1">
    <source>
        <dbReference type="SAM" id="MobiDB-lite"/>
    </source>
</evidence>
<evidence type="ECO:0000313" key="4">
    <source>
        <dbReference type="Proteomes" id="UP000184932"/>
    </source>
</evidence>
<organism evidence="3 4">
    <name type="scientific">Vannielia litorea</name>
    <dbReference type="NCBI Taxonomy" id="1217970"/>
    <lineage>
        <taxon>Bacteria</taxon>
        <taxon>Pseudomonadati</taxon>
        <taxon>Pseudomonadota</taxon>
        <taxon>Alphaproteobacteria</taxon>
        <taxon>Rhodobacterales</taxon>
        <taxon>Paracoccaceae</taxon>
        <taxon>Vannielia</taxon>
    </lineage>
</organism>
<keyword evidence="4" id="KW-1185">Reference proteome</keyword>
<name>A0A1N6E5L1_9RHOB</name>
<dbReference type="Pfam" id="PF06904">
    <property type="entry name" value="Extensin-like_C"/>
    <property type="match status" value="1"/>
</dbReference>
<dbReference type="STRING" id="1217970.SAMN05444002_0357"/>
<reference evidence="4" key="1">
    <citation type="submission" date="2016-11" db="EMBL/GenBank/DDBJ databases">
        <authorList>
            <person name="Varghese N."/>
            <person name="Submissions S."/>
        </authorList>
    </citation>
    <scope>NUCLEOTIDE SEQUENCE [LARGE SCALE GENOMIC DNA]</scope>
    <source>
        <strain evidence="4">DSM 29440</strain>
    </source>
</reference>
<dbReference type="InterPro" id="IPR009683">
    <property type="entry name" value="Extensin-like_C"/>
</dbReference>
<sequence length="268" mass="28443">MSTRGNAPLDMAEDAAKPAETRPKPRPARAEVPAGQPSPRRPRARPAAATDQHTVVRVIRGPLARAALHAKPRPAHMDRLVKEQATVTEVVYAAKGSVCGIPSVKGQAISTIGRPGNGCGVSEPVKVTSVRGVALSSSATMDCGTAKALDRWVEQGLKPAIGSRGGGVKQIRVVAHYACRNRNNSKSGRLSEHAKGRAVDIAGITLRDGTHVSVLKGWGSKSWSQALKVMHKAACGPFGTVLGPNANAYHRDHFHFDTARYRSGSYCR</sequence>
<proteinExistence type="predicted"/>
<accession>A0A1N6E5L1</accession>
<evidence type="ECO:0000259" key="2">
    <source>
        <dbReference type="Pfam" id="PF06904"/>
    </source>
</evidence>
<dbReference type="EMBL" id="FSRL01000001">
    <property type="protein sequence ID" value="SIN78281.1"/>
    <property type="molecule type" value="Genomic_DNA"/>
</dbReference>